<gene>
    <name evidence="2" type="ORF">R2G56_07020</name>
</gene>
<keyword evidence="1" id="KW-0732">Signal</keyword>
<proteinExistence type="predicted"/>
<comment type="caution">
    <text evidence="2">The sequence shown here is derived from an EMBL/GenBank/DDBJ whole genome shotgun (WGS) entry which is preliminary data.</text>
</comment>
<evidence type="ECO:0000313" key="2">
    <source>
        <dbReference type="EMBL" id="MDV6226035.1"/>
    </source>
</evidence>
<name>A0ABU4AIH2_9HYPH</name>
<feature type="chain" id="PRO_5047180000" evidence="1">
    <location>
        <begin position="29"/>
        <end position="115"/>
    </location>
</feature>
<dbReference type="Proteomes" id="UP001185659">
    <property type="component" value="Unassembled WGS sequence"/>
</dbReference>
<evidence type="ECO:0000256" key="1">
    <source>
        <dbReference type="SAM" id="SignalP"/>
    </source>
</evidence>
<accession>A0ABU4AIH2</accession>
<evidence type="ECO:0000313" key="3">
    <source>
        <dbReference type="Proteomes" id="UP001185659"/>
    </source>
</evidence>
<protein>
    <submittedName>
        <fullName evidence="2">Uncharacterized protein</fullName>
    </submittedName>
</protein>
<reference evidence="2 3" key="1">
    <citation type="submission" date="2023-10" db="EMBL/GenBank/DDBJ databases">
        <authorList>
            <person name="Venkata Ramana C."/>
            <person name="Sasikala C."/>
            <person name="Dhurka M."/>
        </authorList>
    </citation>
    <scope>NUCLEOTIDE SEQUENCE [LARGE SCALE GENOMIC DNA]</scope>
    <source>
        <strain evidence="2 3">KCTC 32151</strain>
    </source>
</reference>
<feature type="signal peptide" evidence="1">
    <location>
        <begin position="1"/>
        <end position="28"/>
    </location>
</feature>
<organism evidence="2 3">
    <name type="scientific">Nitratireductor aquimarinus</name>
    <dbReference type="NCBI Taxonomy" id="889300"/>
    <lineage>
        <taxon>Bacteria</taxon>
        <taxon>Pseudomonadati</taxon>
        <taxon>Pseudomonadota</taxon>
        <taxon>Alphaproteobacteria</taxon>
        <taxon>Hyphomicrobiales</taxon>
        <taxon>Phyllobacteriaceae</taxon>
        <taxon>Nitratireductor</taxon>
    </lineage>
</organism>
<dbReference type="RefSeq" id="WP_317560835.1">
    <property type="nucleotide sequence ID" value="NZ_JAWLIP010000002.1"/>
</dbReference>
<dbReference type="EMBL" id="JAWLIP010000002">
    <property type="protein sequence ID" value="MDV6226035.1"/>
    <property type="molecule type" value="Genomic_DNA"/>
</dbReference>
<sequence length="115" mass="12270">MNSRFANSAVIAVSLFGLSASLMTGAQAEGGTKLDLLKSDVLPLPFDAARGEEGQAVLKDEPDLFKDPSSMTEELGMQAVTVTSSLDRQWGPCQYLPRPLGSFCTRLFAPPGSVY</sequence>
<keyword evidence="3" id="KW-1185">Reference proteome</keyword>